<protein>
    <submittedName>
        <fullName evidence="8">Acyl-CoA dehydrogenase-like protein</fullName>
    </submittedName>
</protein>
<evidence type="ECO:0000259" key="7">
    <source>
        <dbReference type="Pfam" id="PF18158"/>
    </source>
</evidence>
<dbReference type="InterPro" id="IPR006091">
    <property type="entry name" value="Acyl-CoA_Oxase/DH_mid-dom"/>
</dbReference>
<comment type="caution">
    <text evidence="8">The sequence shown here is derived from an EMBL/GenBank/DDBJ whole genome shotgun (WGS) entry which is preliminary data.</text>
</comment>
<evidence type="ECO:0000313" key="8">
    <source>
        <dbReference type="EMBL" id="GJE98277.1"/>
    </source>
</evidence>
<dbReference type="Proteomes" id="UP000703269">
    <property type="component" value="Unassembled WGS sequence"/>
</dbReference>
<accession>A0A9P3LLG5</accession>
<evidence type="ECO:0000256" key="4">
    <source>
        <dbReference type="RuleBase" id="RU362125"/>
    </source>
</evidence>
<organism evidence="8 9">
    <name type="scientific">Phanerochaete sordida</name>
    <dbReference type="NCBI Taxonomy" id="48140"/>
    <lineage>
        <taxon>Eukaryota</taxon>
        <taxon>Fungi</taxon>
        <taxon>Dikarya</taxon>
        <taxon>Basidiomycota</taxon>
        <taxon>Agaricomycotina</taxon>
        <taxon>Agaricomycetes</taxon>
        <taxon>Polyporales</taxon>
        <taxon>Phanerochaetaceae</taxon>
        <taxon>Phanerochaete</taxon>
    </lineage>
</organism>
<keyword evidence="9" id="KW-1185">Reference proteome</keyword>
<dbReference type="AlphaFoldDB" id="A0A9P3LLG5"/>
<comment type="similarity">
    <text evidence="1 4">Belongs to the acyl-CoA dehydrogenase family.</text>
</comment>
<keyword evidence="2 4" id="KW-0285">Flavoprotein</keyword>
<dbReference type="Gene3D" id="2.40.110.20">
    <property type="match status" value="1"/>
</dbReference>
<evidence type="ECO:0000313" key="9">
    <source>
        <dbReference type="Proteomes" id="UP000703269"/>
    </source>
</evidence>
<evidence type="ECO:0000259" key="6">
    <source>
        <dbReference type="Pfam" id="PF02770"/>
    </source>
</evidence>
<dbReference type="Gene3D" id="1.20.140.10">
    <property type="entry name" value="Butyryl-CoA Dehydrogenase, subunit A, domain 3"/>
    <property type="match status" value="1"/>
</dbReference>
<dbReference type="OrthoDB" id="10251155at2759"/>
<feature type="domain" description="Acyl-CoA dehydrogenase/oxidase C-terminal" evidence="5">
    <location>
        <begin position="297"/>
        <end position="454"/>
    </location>
</feature>
<sequence length="610" mass="65659">MRAEDGFQQTPYTEPNAYTADSALPGLLKRLLPPAVHAAVEGDLVRFGGEGLAELRALSARAGEPRLTQYDHWGARVDDLRTSEGWRGLKAAMQREGVPAIFYERAYGEHSRVYGFVKHMLASGSSSVIFCPLAMTDGVARVLELTGSAAAKRDILPRLISRDPDMAFTAGQWMTERPGGSDISQTETVAHPVADATSPYGPVHSIDGFKWFSSATDSDVAVALARTGSVESGARGLSLFLVPLRRPLIRPVGTPRPPALTNNIRIHRLKDKVGTKVVPTAELELAGAEGYRLGAAGDGVRLIAPVLNITRMHSAVTSLGSLRRCLAIATAYSRVRTIGGRQLLCENALHVAELAKANVLYRALTHLTFGAVLLLGKTECGVATPQEADRLRLMTPAVKAFASDRASYVMEECMSLMGGQGYMEETGFGTIIKDAWVEKIWEGTVTVLALDMIRAASKPGVVDSFASWADSIMTSCPAALVRQLTVPLALLRTGLDETRSTYTTRPAPLAARPALMLYAHVTSALYLLEHAVWAHATGEPSAETDVEVFRRWVEECGLEQALQDLARAKAAGAGRPKTDQEIVYGAGVEEEDVKAQPNLVGDGRRVSAHL</sequence>
<name>A0A9P3LLG5_9APHY</name>
<keyword evidence="3 4" id="KW-0274">FAD</keyword>
<dbReference type="EMBL" id="BPQB01000085">
    <property type="protein sequence ID" value="GJE98277.1"/>
    <property type="molecule type" value="Genomic_DNA"/>
</dbReference>
<feature type="domain" description="Acyl-CoA oxidase/dehydrogenase middle" evidence="6">
    <location>
        <begin position="172"/>
        <end position="285"/>
    </location>
</feature>
<dbReference type="InterPro" id="IPR052904">
    <property type="entry name" value="Acyl-CoA_dehydrogenase-like"/>
</dbReference>
<dbReference type="InterPro" id="IPR041504">
    <property type="entry name" value="AidB_N"/>
</dbReference>
<dbReference type="Pfam" id="PF00441">
    <property type="entry name" value="Acyl-CoA_dh_1"/>
    <property type="match status" value="1"/>
</dbReference>
<evidence type="ECO:0000256" key="1">
    <source>
        <dbReference type="ARBA" id="ARBA00009347"/>
    </source>
</evidence>
<dbReference type="SUPFAM" id="SSF47203">
    <property type="entry name" value="Acyl-CoA dehydrogenase C-terminal domain-like"/>
    <property type="match status" value="1"/>
</dbReference>
<feature type="domain" description="Adaptive response protein AidB N-terminal" evidence="7">
    <location>
        <begin position="8"/>
        <end position="163"/>
    </location>
</feature>
<dbReference type="Gene3D" id="6.10.250.600">
    <property type="match status" value="1"/>
</dbReference>
<reference evidence="8 9" key="1">
    <citation type="submission" date="2021-08" db="EMBL/GenBank/DDBJ databases">
        <title>Draft Genome Sequence of Phanerochaete sordida strain YK-624.</title>
        <authorList>
            <person name="Mori T."/>
            <person name="Dohra H."/>
            <person name="Suzuki T."/>
            <person name="Kawagishi H."/>
            <person name="Hirai H."/>
        </authorList>
    </citation>
    <scope>NUCLEOTIDE SEQUENCE [LARGE SCALE GENOMIC DNA]</scope>
    <source>
        <strain evidence="8 9">YK-624</strain>
    </source>
</reference>
<proteinExistence type="inferred from homology"/>
<keyword evidence="4" id="KW-0560">Oxidoreductase</keyword>
<dbReference type="InterPro" id="IPR009100">
    <property type="entry name" value="AcylCoA_DH/oxidase_NM_dom_sf"/>
</dbReference>
<comment type="cofactor">
    <cofactor evidence="4">
        <name>FAD</name>
        <dbReference type="ChEBI" id="CHEBI:57692"/>
    </cofactor>
</comment>
<dbReference type="Pfam" id="PF18158">
    <property type="entry name" value="AidB_N"/>
    <property type="match status" value="1"/>
</dbReference>
<evidence type="ECO:0000256" key="3">
    <source>
        <dbReference type="ARBA" id="ARBA00022827"/>
    </source>
</evidence>
<dbReference type="PANTHER" id="PTHR42707:SF2">
    <property type="entry name" value="ACD11 DEHYDROGENASE"/>
    <property type="match status" value="1"/>
</dbReference>
<dbReference type="PANTHER" id="PTHR42707">
    <property type="entry name" value="ACYL-COA DEHYDROGENASE"/>
    <property type="match status" value="1"/>
</dbReference>
<evidence type="ECO:0000259" key="5">
    <source>
        <dbReference type="Pfam" id="PF00441"/>
    </source>
</evidence>
<dbReference type="InterPro" id="IPR036250">
    <property type="entry name" value="AcylCo_DH-like_C"/>
</dbReference>
<evidence type="ECO:0000256" key="2">
    <source>
        <dbReference type="ARBA" id="ARBA00022630"/>
    </source>
</evidence>
<dbReference type="Pfam" id="PF02770">
    <property type="entry name" value="Acyl-CoA_dh_M"/>
    <property type="match status" value="1"/>
</dbReference>
<gene>
    <name evidence="8" type="ORF">PsYK624_145030</name>
</gene>
<dbReference type="InterPro" id="IPR009075">
    <property type="entry name" value="AcylCo_DH/oxidase_C"/>
</dbReference>
<dbReference type="SUPFAM" id="SSF56645">
    <property type="entry name" value="Acyl-CoA dehydrogenase NM domain-like"/>
    <property type="match status" value="1"/>
</dbReference>
<dbReference type="GO" id="GO:0003995">
    <property type="term" value="F:acyl-CoA dehydrogenase activity"/>
    <property type="evidence" value="ECO:0007669"/>
    <property type="project" value="TreeGrafter"/>
</dbReference>